<dbReference type="Proteomes" id="UP001139384">
    <property type="component" value="Unassembled WGS sequence"/>
</dbReference>
<evidence type="ECO:0000256" key="1">
    <source>
        <dbReference type="SAM" id="MobiDB-lite"/>
    </source>
</evidence>
<name>A0A9X1Q761_STRM4</name>
<proteinExistence type="predicted"/>
<keyword evidence="3" id="KW-1185">Reference proteome</keyword>
<evidence type="ECO:0000313" key="3">
    <source>
        <dbReference type="Proteomes" id="UP001139384"/>
    </source>
</evidence>
<dbReference type="AlphaFoldDB" id="A0A9X1Q761"/>
<evidence type="ECO:0000313" key="2">
    <source>
        <dbReference type="EMBL" id="MCF1600405.1"/>
    </source>
</evidence>
<feature type="compositionally biased region" description="Basic and acidic residues" evidence="1">
    <location>
        <begin position="96"/>
        <end position="114"/>
    </location>
</feature>
<reference evidence="2" key="1">
    <citation type="submission" date="2022-01" db="EMBL/GenBank/DDBJ databases">
        <title>Draft Genome Sequences of Seven Type Strains of the Genus Streptomyces.</title>
        <authorList>
            <person name="Aziz S."/>
            <person name="Coretto E."/>
            <person name="Chronakova A."/>
            <person name="Sproer C."/>
            <person name="Huber K."/>
            <person name="Nouioui I."/>
            <person name="Gross H."/>
        </authorList>
    </citation>
    <scope>NUCLEOTIDE SEQUENCE</scope>
    <source>
        <strain evidence="2">DSM 103493</strain>
    </source>
</reference>
<accession>A0A9X1Q761</accession>
<dbReference type="EMBL" id="JAKEIP010000507">
    <property type="protein sequence ID" value="MCF1600405.1"/>
    <property type="molecule type" value="Genomic_DNA"/>
</dbReference>
<gene>
    <name evidence="2" type="ORF">L0P92_43765</name>
</gene>
<protein>
    <submittedName>
        <fullName evidence="2">Uncharacterized protein</fullName>
    </submittedName>
</protein>
<dbReference type="RefSeq" id="WP_234768699.1">
    <property type="nucleotide sequence ID" value="NZ_JAKEIP010000507.1"/>
</dbReference>
<comment type="caution">
    <text evidence="2">The sequence shown here is derived from an EMBL/GenBank/DDBJ whole genome shotgun (WGS) entry which is preliminary data.</text>
</comment>
<feature type="region of interest" description="Disordered" evidence="1">
    <location>
        <begin position="92"/>
        <end position="114"/>
    </location>
</feature>
<sequence length="237" mass="26976">MSRVQPEEGEFMVDESKHHEAAYLRLRHEDTNYEVSVEPSSSKGLMRIDVIGCNTAGEVVTDLHGEVNIKHWELIGQLLSLLASATKSGANTENVATRREQRSIGSSTDRRGSWTEEEIGHLRNLHESGMTSAQLAKHLDRTEKSIKWKLHSLGLAAFPSEEVSPPKLAKRHEPAYRVEDLRRTHSNSHKRWTEEEDVRISERFKDGANTDELMSEFGRNRNAIIARLNRLGFQVEK</sequence>
<dbReference type="Gene3D" id="1.10.10.60">
    <property type="entry name" value="Homeodomain-like"/>
    <property type="match status" value="2"/>
</dbReference>
<organism evidence="2 3">
    <name type="scientific">Streptomyces muensis</name>
    <dbReference type="NCBI Taxonomy" id="1077944"/>
    <lineage>
        <taxon>Bacteria</taxon>
        <taxon>Bacillati</taxon>
        <taxon>Actinomycetota</taxon>
        <taxon>Actinomycetes</taxon>
        <taxon>Kitasatosporales</taxon>
        <taxon>Streptomycetaceae</taxon>
        <taxon>Streptomyces</taxon>
    </lineage>
</organism>